<dbReference type="Gene3D" id="3.40.50.150">
    <property type="entry name" value="Vaccinia Virus protein VP39"/>
    <property type="match status" value="1"/>
</dbReference>
<dbReference type="GO" id="GO:0008168">
    <property type="term" value="F:methyltransferase activity"/>
    <property type="evidence" value="ECO:0007669"/>
    <property type="project" value="UniProtKB-KW"/>
</dbReference>
<dbReference type="InterPro" id="IPR029063">
    <property type="entry name" value="SAM-dependent_MTases_sf"/>
</dbReference>
<dbReference type="GO" id="GO:0032259">
    <property type="term" value="P:methylation"/>
    <property type="evidence" value="ECO:0007669"/>
    <property type="project" value="UniProtKB-KW"/>
</dbReference>
<dbReference type="RefSeq" id="WP_311718713.1">
    <property type="nucleotide sequence ID" value="NZ_JAVREZ010000018.1"/>
</dbReference>
<evidence type="ECO:0000313" key="2">
    <source>
        <dbReference type="EMBL" id="MDT0485954.1"/>
    </source>
</evidence>
<comment type="caution">
    <text evidence="2">The sequence shown here is derived from an EMBL/GenBank/DDBJ whole genome shotgun (WGS) entry which is preliminary data.</text>
</comment>
<name>A0ABU2VKR8_9ACTN</name>
<keyword evidence="2" id="KW-0489">Methyltransferase</keyword>
<gene>
    <name evidence="2" type="ORF">RNB18_38395</name>
</gene>
<sequence length="70" mass="7578">MEIGTFHGCSTIWILQALRGTGTGHLYSYDIVDRVVRGVPEHCPSDSADFLFSTPLTSPSGRTHPESTTA</sequence>
<keyword evidence="3" id="KW-1185">Reference proteome</keyword>
<dbReference type="Pfam" id="PF13578">
    <property type="entry name" value="Methyltransf_24"/>
    <property type="match status" value="1"/>
</dbReference>
<feature type="region of interest" description="Disordered" evidence="1">
    <location>
        <begin position="50"/>
        <end position="70"/>
    </location>
</feature>
<organism evidence="2 3">
    <name type="scientific">Streptomyces doebereineriae</name>
    <dbReference type="NCBI Taxonomy" id="3075528"/>
    <lineage>
        <taxon>Bacteria</taxon>
        <taxon>Bacillati</taxon>
        <taxon>Actinomycetota</taxon>
        <taxon>Actinomycetes</taxon>
        <taxon>Kitasatosporales</taxon>
        <taxon>Streptomycetaceae</taxon>
        <taxon>Streptomyces</taxon>
    </lineage>
</organism>
<accession>A0ABU2VKR8</accession>
<proteinExistence type="predicted"/>
<feature type="compositionally biased region" description="Polar residues" evidence="1">
    <location>
        <begin position="54"/>
        <end position="70"/>
    </location>
</feature>
<dbReference type="EC" id="2.1.1.-" evidence="2"/>
<protein>
    <submittedName>
        <fullName evidence="2">Class I SAM-dependent methyltransferase</fullName>
        <ecNumber evidence="2">2.1.1.-</ecNumber>
    </submittedName>
</protein>
<dbReference type="Proteomes" id="UP001183824">
    <property type="component" value="Unassembled WGS sequence"/>
</dbReference>
<evidence type="ECO:0000256" key="1">
    <source>
        <dbReference type="SAM" id="MobiDB-lite"/>
    </source>
</evidence>
<keyword evidence="2" id="KW-0808">Transferase</keyword>
<dbReference type="EMBL" id="JAVREZ010000018">
    <property type="protein sequence ID" value="MDT0485954.1"/>
    <property type="molecule type" value="Genomic_DNA"/>
</dbReference>
<reference evidence="3" key="1">
    <citation type="submission" date="2023-07" db="EMBL/GenBank/DDBJ databases">
        <title>30 novel species of actinomycetes from the DSMZ collection.</title>
        <authorList>
            <person name="Nouioui I."/>
        </authorList>
    </citation>
    <scope>NUCLEOTIDE SEQUENCE [LARGE SCALE GENOMIC DNA]</scope>
    <source>
        <strain evidence="3">DSM 41640</strain>
    </source>
</reference>
<evidence type="ECO:0000313" key="3">
    <source>
        <dbReference type="Proteomes" id="UP001183824"/>
    </source>
</evidence>